<evidence type="ECO:0000256" key="1">
    <source>
        <dbReference type="SAM" id="MobiDB-lite"/>
    </source>
</evidence>
<dbReference type="InterPro" id="IPR036361">
    <property type="entry name" value="SAP_dom_sf"/>
</dbReference>
<dbReference type="SMART" id="SM00513">
    <property type="entry name" value="SAP"/>
    <property type="match status" value="2"/>
</dbReference>
<keyword evidence="4" id="KW-1185">Reference proteome</keyword>
<gene>
    <name evidence="3" type="ORF">V5O48_012107</name>
</gene>
<name>A0ABR3F4A6_9AGAR</name>
<feature type="compositionally biased region" description="Acidic residues" evidence="1">
    <location>
        <begin position="120"/>
        <end position="134"/>
    </location>
</feature>
<dbReference type="InterPro" id="IPR003034">
    <property type="entry name" value="SAP_dom"/>
</dbReference>
<evidence type="ECO:0000313" key="3">
    <source>
        <dbReference type="EMBL" id="KAL0569855.1"/>
    </source>
</evidence>
<dbReference type="PROSITE" id="PS50800">
    <property type="entry name" value="SAP"/>
    <property type="match status" value="1"/>
</dbReference>
<sequence>MERKNVGKHVKGAKHQNKLSTYLRTRVLKATLGLDQGSTATSTDVFPTETHSGGESDRDVPISELWTLVSREITIPELEGEAGSEPADGDYYRDYARSLESDNIISVQLPLQRALGSSEELPDDNGEEEDELDEPNTRMRYSESQKIAVLEWGKSLGARDVPSLHALKKVQRSIDNMVRSPTEKVVSSSGTVFYINEISQAIAKDFSNPITRLSMSEYPEDGGSSASELKHGSKWLLELPRDLLTITARVDNKIYFVGELLQCRASGGKLGGFFIPDRFFTRTAHTAEECVSRTDLFALGYVVNRTVNGFAVSGSKIVIPTETFRRNFEDLKEDGILDCGFANCSKSYEAHMPHSRREKAKGRMVYGVPLIIFLDDVSANISKQWNKHHAIYMSNGLLPRQMIEKEFSTRFVTSSPHATPMELVKGLKDSIARAAEDGVETYDCKHDEECLLVPHAHFWGSDNPMQAEECSHGGLKCNFFCRMCKVGGTQEQKRSDEGFLSLFEAGEERTPENTSKLIHEQLHLSALHGATDKLQKHKAATGVSDSTSASAVQAIVDLGKALYGGKHPDSAGMSKEDIKARLDREVERVVEVHGINPVIGMPGVDIHKDTPTEILHTILLGAVKYFWGQTVYILEKNKSFATFQTRLASVDESGLNIPRLSAEYICGYKGSLIGKHFKSLAQLMPFLIYDLVPRKVLDAWSIIGELVVLVWHTQIDDLEEYLDITKHIVTGGYWRDPTSRKWVRAGDTVLYHMQESKVFRKLLAIPDNSGGNVRAGSVKLVAGGDTSVPAVGWQATKASSASNGDSFCHRRFSSKDDQFFSALAFRAVNGDQVQLNGFVAFCIGEQFRVGRAKEILTTSKEPSKAVAVALEVLEFLNDPHELLRMPVLQPSNTTHLQVADPSGIICALNVQHDCYSGNCTTSKSRVVYQERQETSRSRAIVDHADIQRFILNTHSLHNHLTISKLLPSFLTSVLSRPPLSSNEQEELRLRAASHVRSQKLADGDDGPAYDLEVLPFEAGSRGGRGGGRGGRGGRGGGRGGRLLQHQGPNTLSRSDNDLDPGISAMRSQLESLKKDQLVDRCREQHLPVSGTKPVLIERLMGAAQGALPRIAEPGLDTTEQSEQQHLVGSVDDQAINSGLDMNGMEAIQVEAERNLDENCTEWHPENVDHEGDHIMQPIADPTQVQQTPLNLDTLKRAQLVELCLLNSLAKSGNKPELIARLRSKEVAQGWLTLAQ</sequence>
<feature type="compositionally biased region" description="Polar residues" evidence="1">
    <location>
        <begin position="37"/>
        <end position="51"/>
    </location>
</feature>
<dbReference type="Pfam" id="PF02037">
    <property type="entry name" value="SAP"/>
    <property type="match status" value="1"/>
</dbReference>
<reference evidence="3 4" key="1">
    <citation type="submission" date="2024-02" db="EMBL/GenBank/DDBJ databases">
        <title>A draft genome for the cacao thread blight pathogen Marasmius crinis-equi.</title>
        <authorList>
            <person name="Cohen S.P."/>
            <person name="Baruah I.K."/>
            <person name="Amoako-Attah I."/>
            <person name="Bukari Y."/>
            <person name="Meinhardt L.W."/>
            <person name="Bailey B.A."/>
        </authorList>
    </citation>
    <scope>NUCLEOTIDE SEQUENCE [LARGE SCALE GENOMIC DNA]</scope>
    <source>
        <strain evidence="3 4">GH-76</strain>
    </source>
</reference>
<dbReference type="PANTHER" id="PTHR31912">
    <property type="entry name" value="IP13529P"/>
    <property type="match status" value="1"/>
</dbReference>
<organism evidence="3 4">
    <name type="scientific">Marasmius crinis-equi</name>
    <dbReference type="NCBI Taxonomy" id="585013"/>
    <lineage>
        <taxon>Eukaryota</taxon>
        <taxon>Fungi</taxon>
        <taxon>Dikarya</taxon>
        <taxon>Basidiomycota</taxon>
        <taxon>Agaricomycotina</taxon>
        <taxon>Agaricomycetes</taxon>
        <taxon>Agaricomycetidae</taxon>
        <taxon>Agaricales</taxon>
        <taxon>Marasmiineae</taxon>
        <taxon>Marasmiaceae</taxon>
        <taxon>Marasmius</taxon>
    </lineage>
</organism>
<dbReference type="Proteomes" id="UP001465976">
    <property type="component" value="Unassembled WGS sequence"/>
</dbReference>
<feature type="compositionally biased region" description="Gly residues" evidence="1">
    <location>
        <begin position="1020"/>
        <end position="1040"/>
    </location>
</feature>
<evidence type="ECO:0000313" key="4">
    <source>
        <dbReference type="Proteomes" id="UP001465976"/>
    </source>
</evidence>
<feature type="region of interest" description="Disordered" evidence="1">
    <location>
        <begin position="115"/>
        <end position="139"/>
    </location>
</feature>
<feature type="region of interest" description="Disordered" evidence="1">
    <location>
        <begin position="37"/>
        <end position="59"/>
    </location>
</feature>
<proteinExistence type="predicted"/>
<feature type="domain" description="SAP" evidence="2">
    <location>
        <begin position="1069"/>
        <end position="1103"/>
    </location>
</feature>
<dbReference type="PANTHER" id="PTHR31912:SF34">
    <property type="entry name" value="NOTOCHORD-RELATED PROTEIN"/>
    <property type="match status" value="1"/>
</dbReference>
<comment type="caution">
    <text evidence="3">The sequence shown here is derived from an EMBL/GenBank/DDBJ whole genome shotgun (WGS) entry which is preliminary data.</text>
</comment>
<dbReference type="EMBL" id="JBAHYK010001039">
    <property type="protein sequence ID" value="KAL0569855.1"/>
    <property type="molecule type" value="Genomic_DNA"/>
</dbReference>
<protein>
    <recommendedName>
        <fullName evidence="2">SAP domain-containing protein</fullName>
    </recommendedName>
</protein>
<evidence type="ECO:0000259" key="2">
    <source>
        <dbReference type="PROSITE" id="PS50800"/>
    </source>
</evidence>
<feature type="region of interest" description="Disordered" evidence="1">
    <location>
        <begin position="1016"/>
        <end position="1062"/>
    </location>
</feature>
<dbReference type="Gene3D" id="1.10.720.30">
    <property type="entry name" value="SAP domain"/>
    <property type="match status" value="2"/>
</dbReference>
<accession>A0ABR3F4A6</accession>